<proteinExistence type="inferred from homology"/>
<dbReference type="Proteomes" id="UP000825679">
    <property type="component" value="Chromosome"/>
</dbReference>
<dbReference type="PRINTS" id="PR00039">
    <property type="entry name" value="HTHLYSR"/>
</dbReference>
<dbReference type="EMBL" id="CP081150">
    <property type="protein sequence ID" value="QZA77432.1"/>
    <property type="molecule type" value="Genomic_DNA"/>
</dbReference>
<name>A0ABX8Z532_9NEIS</name>
<keyword evidence="2" id="KW-0805">Transcription regulation</keyword>
<dbReference type="InterPro" id="IPR005119">
    <property type="entry name" value="LysR_subst-bd"/>
</dbReference>
<evidence type="ECO:0000256" key="4">
    <source>
        <dbReference type="ARBA" id="ARBA00023163"/>
    </source>
</evidence>
<dbReference type="InterPro" id="IPR036390">
    <property type="entry name" value="WH_DNA-bd_sf"/>
</dbReference>
<keyword evidence="7" id="KW-1185">Reference proteome</keyword>
<reference evidence="6 7" key="1">
    <citation type="submission" date="2021-08" db="EMBL/GenBank/DDBJ databases">
        <title>complete genome sequencing of Deefgea sp. D25.</title>
        <authorList>
            <person name="Bae J.-W."/>
            <person name="Gim D.-H."/>
        </authorList>
    </citation>
    <scope>NUCLEOTIDE SEQUENCE [LARGE SCALE GENOMIC DNA]</scope>
    <source>
        <strain evidence="6 7">D25</strain>
    </source>
</reference>
<evidence type="ECO:0000256" key="1">
    <source>
        <dbReference type="ARBA" id="ARBA00009437"/>
    </source>
</evidence>
<accession>A0ABX8Z532</accession>
<evidence type="ECO:0000313" key="7">
    <source>
        <dbReference type="Proteomes" id="UP000825679"/>
    </source>
</evidence>
<dbReference type="Pfam" id="PF03466">
    <property type="entry name" value="LysR_substrate"/>
    <property type="match status" value="1"/>
</dbReference>
<dbReference type="Gene3D" id="1.10.10.10">
    <property type="entry name" value="Winged helix-like DNA-binding domain superfamily/Winged helix DNA-binding domain"/>
    <property type="match status" value="1"/>
</dbReference>
<dbReference type="PANTHER" id="PTHR30537:SF5">
    <property type="entry name" value="HTH-TYPE TRANSCRIPTIONAL ACTIVATOR TTDR-RELATED"/>
    <property type="match status" value="1"/>
</dbReference>
<dbReference type="SUPFAM" id="SSF46785">
    <property type="entry name" value="Winged helix' DNA-binding domain"/>
    <property type="match status" value="1"/>
</dbReference>
<evidence type="ECO:0000313" key="6">
    <source>
        <dbReference type="EMBL" id="QZA77432.1"/>
    </source>
</evidence>
<dbReference type="InterPro" id="IPR036388">
    <property type="entry name" value="WH-like_DNA-bd_sf"/>
</dbReference>
<evidence type="ECO:0000256" key="3">
    <source>
        <dbReference type="ARBA" id="ARBA00023125"/>
    </source>
</evidence>
<gene>
    <name evidence="6" type="ORF">K4H28_14275</name>
</gene>
<dbReference type="InterPro" id="IPR058163">
    <property type="entry name" value="LysR-type_TF_proteobact-type"/>
</dbReference>
<keyword evidence="4" id="KW-0804">Transcription</keyword>
<evidence type="ECO:0000256" key="2">
    <source>
        <dbReference type="ARBA" id="ARBA00023015"/>
    </source>
</evidence>
<dbReference type="Pfam" id="PF00126">
    <property type="entry name" value="HTH_1"/>
    <property type="match status" value="1"/>
</dbReference>
<dbReference type="InterPro" id="IPR000847">
    <property type="entry name" value="LysR_HTH_N"/>
</dbReference>
<evidence type="ECO:0000259" key="5">
    <source>
        <dbReference type="PROSITE" id="PS50931"/>
    </source>
</evidence>
<keyword evidence="3" id="KW-0238">DNA-binding</keyword>
<sequence length="310" mass="33789">MSTNDRLFALLPDLAVLVKVVESGSFSAAARGLNCTPSSVSRQISRLEAALKVQLFVRTTRTLRLSEAGQSIAQHAADMLAAARAAAAVSDVRAAPQGLVRLSAPKAFSKQVIQPLLGAFLRQYPAVNVQLIVTDRLTDLLQEDIDLAIRITDQPPEGLIAKALMPIEQVLVASSGYLQQRGIPQSPAELTQHDCIYLGEHANDNRWVLRQGDVSHSVVVSGRFVANHTEIRLAAALDDWGIASLPLFTAQAALADGRLTRVLPNWQLQTAYQGTAYLLYPPNRYLAPKVRVLVDWLVLSFDNIAKNSRN</sequence>
<dbReference type="PANTHER" id="PTHR30537">
    <property type="entry name" value="HTH-TYPE TRANSCRIPTIONAL REGULATOR"/>
    <property type="match status" value="1"/>
</dbReference>
<dbReference type="PROSITE" id="PS50931">
    <property type="entry name" value="HTH_LYSR"/>
    <property type="match status" value="1"/>
</dbReference>
<dbReference type="CDD" id="cd08422">
    <property type="entry name" value="PBP2_CrgA_like"/>
    <property type="match status" value="1"/>
</dbReference>
<organism evidence="6 7">
    <name type="scientific">Deefgea tanakiae</name>
    <dbReference type="NCBI Taxonomy" id="2865840"/>
    <lineage>
        <taxon>Bacteria</taxon>
        <taxon>Pseudomonadati</taxon>
        <taxon>Pseudomonadota</taxon>
        <taxon>Betaproteobacteria</taxon>
        <taxon>Neisseriales</taxon>
        <taxon>Chitinibacteraceae</taxon>
        <taxon>Deefgea</taxon>
    </lineage>
</organism>
<dbReference type="SUPFAM" id="SSF53850">
    <property type="entry name" value="Periplasmic binding protein-like II"/>
    <property type="match status" value="1"/>
</dbReference>
<dbReference type="RefSeq" id="WP_221005813.1">
    <property type="nucleotide sequence ID" value="NZ_CP081150.1"/>
</dbReference>
<comment type="similarity">
    <text evidence="1">Belongs to the LysR transcriptional regulatory family.</text>
</comment>
<protein>
    <submittedName>
        <fullName evidence="6">LysR family transcriptional regulator</fullName>
    </submittedName>
</protein>
<dbReference type="Gene3D" id="3.40.190.290">
    <property type="match status" value="1"/>
</dbReference>
<feature type="domain" description="HTH lysR-type" evidence="5">
    <location>
        <begin position="11"/>
        <end position="66"/>
    </location>
</feature>